<dbReference type="OrthoDB" id="72851at2759"/>
<name>A0A8K0N858_COCNU</name>
<organism evidence="8 9">
    <name type="scientific">Cocos nucifera</name>
    <name type="common">Coconut palm</name>
    <dbReference type="NCBI Taxonomy" id="13894"/>
    <lineage>
        <taxon>Eukaryota</taxon>
        <taxon>Viridiplantae</taxon>
        <taxon>Streptophyta</taxon>
        <taxon>Embryophyta</taxon>
        <taxon>Tracheophyta</taxon>
        <taxon>Spermatophyta</taxon>
        <taxon>Magnoliopsida</taxon>
        <taxon>Liliopsida</taxon>
        <taxon>Arecaceae</taxon>
        <taxon>Arecoideae</taxon>
        <taxon>Cocoseae</taxon>
        <taxon>Attaleinae</taxon>
        <taxon>Cocos</taxon>
    </lineage>
</organism>
<evidence type="ECO:0000256" key="7">
    <source>
        <dbReference type="ARBA" id="ARBA00023316"/>
    </source>
</evidence>
<evidence type="ECO:0000313" key="9">
    <source>
        <dbReference type="Proteomes" id="UP000797356"/>
    </source>
</evidence>
<dbReference type="GO" id="GO:0071555">
    <property type="term" value="P:cell wall organization"/>
    <property type="evidence" value="ECO:0007669"/>
    <property type="project" value="UniProtKB-KW"/>
</dbReference>
<dbReference type="Proteomes" id="UP000797356">
    <property type="component" value="Chromosome 10"/>
</dbReference>
<sequence length="78" mass="9319">MVKAASFANVWFSFCRKHDIEPRNLNSYFDATGDLTKNKRQQDFMKDRRKVKREHHEFKVRINGLSDSIQRRSKAFNA</sequence>
<dbReference type="Pfam" id="PF03552">
    <property type="entry name" value="Cellulose_synt"/>
    <property type="match status" value="1"/>
</dbReference>
<dbReference type="InterPro" id="IPR005150">
    <property type="entry name" value="Cellulose_synth"/>
</dbReference>
<comment type="subcellular location">
    <subcellularLocation>
        <location evidence="1">Endomembrane system</location>
    </subcellularLocation>
</comment>
<keyword evidence="2" id="KW-0328">Glycosyltransferase</keyword>
<evidence type="ECO:0000256" key="4">
    <source>
        <dbReference type="ARBA" id="ARBA00022692"/>
    </source>
</evidence>
<evidence type="ECO:0000256" key="6">
    <source>
        <dbReference type="ARBA" id="ARBA00023136"/>
    </source>
</evidence>
<evidence type="ECO:0000256" key="2">
    <source>
        <dbReference type="ARBA" id="ARBA00022676"/>
    </source>
</evidence>
<gene>
    <name evidence="8" type="ORF">COCNU_10G009740</name>
</gene>
<accession>A0A8K0N858</accession>
<dbReference type="AlphaFoldDB" id="A0A8K0N858"/>
<dbReference type="GO" id="GO:0016020">
    <property type="term" value="C:membrane"/>
    <property type="evidence" value="ECO:0007669"/>
    <property type="project" value="InterPro"/>
</dbReference>
<comment type="caution">
    <text evidence="8">The sequence shown here is derived from an EMBL/GenBank/DDBJ whole genome shotgun (WGS) entry which is preliminary data.</text>
</comment>
<reference evidence="8" key="2">
    <citation type="submission" date="2019-07" db="EMBL/GenBank/DDBJ databases">
        <authorList>
            <person name="Yang Y."/>
            <person name="Bocs S."/>
            <person name="Baudouin L."/>
        </authorList>
    </citation>
    <scope>NUCLEOTIDE SEQUENCE</scope>
    <source>
        <tissue evidence="8">Spear leaf of Hainan Tall coconut</tissue>
    </source>
</reference>
<dbReference type="GO" id="GO:0030244">
    <property type="term" value="P:cellulose biosynthetic process"/>
    <property type="evidence" value="ECO:0007669"/>
    <property type="project" value="InterPro"/>
</dbReference>
<evidence type="ECO:0000256" key="1">
    <source>
        <dbReference type="ARBA" id="ARBA00004308"/>
    </source>
</evidence>
<proteinExistence type="predicted"/>
<evidence type="ECO:0000256" key="3">
    <source>
        <dbReference type="ARBA" id="ARBA00022679"/>
    </source>
</evidence>
<keyword evidence="7" id="KW-0961">Cell wall biogenesis/degradation</keyword>
<protein>
    <submittedName>
        <fullName evidence="8">Putative Cellulose synthase-like protein D3</fullName>
    </submittedName>
</protein>
<evidence type="ECO:0000313" key="8">
    <source>
        <dbReference type="EMBL" id="KAG1362755.1"/>
    </source>
</evidence>
<keyword evidence="4" id="KW-0812">Transmembrane</keyword>
<keyword evidence="3" id="KW-0808">Transferase</keyword>
<keyword evidence="6" id="KW-0472">Membrane</keyword>
<dbReference type="PANTHER" id="PTHR13301">
    <property type="entry name" value="X-BOX TRANSCRIPTION FACTOR-RELATED"/>
    <property type="match status" value="1"/>
</dbReference>
<evidence type="ECO:0000256" key="5">
    <source>
        <dbReference type="ARBA" id="ARBA00022989"/>
    </source>
</evidence>
<dbReference type="EMBL" id="CM017881">
    <property type="protein sequence ID" value="KAG1362755.1"/>
    <property type="molecule type" value="Genomic_DNA"/>
</dbReference>
<dbReference type="GO" id="GO:0012505">
    <property type="term" value="C:endomembrane system"/>
    <property type="evidence" value="ECO:0007669"/>
    <property type="project" value="UniProtKB-SubCell"/>
</dbReference>
<dbReference type="GO" id="GO:0016760">
    <property type="term" value="F:cellulose synthase (UDP-forming) activity"/>
    <property type="evidence" value="ECO:0007669"/>
    <property type="project" value="InterPro"/>
</dbReference>
<keyword evidence="5" id="KW-1133">Transmembrane helix</keyword>
<keyword evidence="9" id="KW-1185">Reference proteome</keyword>
<reference evidence="8" key="1">
    <citation type="journal article" date="2017" name="Gigascience">
        <title>The genome draft of coconut (Cocos nucifera).</title>
        <authorList>
            <person name="Xiao Y."/>
            <person name="Xu P."/>
            <person name="Fan H."/>
            <person name="Baudouin L."/>
            <person name="Xia W."/>
            <person name="Bocs S."/>
            <person name="Xu J."/>
            <person name="Li Q."/>
            <person name="Guo A."/>
            <person name="Zhou L."/>
            <person name="Li J."/>
            <person name="Wu Y."/>
            <person name="Ma Z."/>
            <person name="Armero A."/>
            <person name="Issali A.E."/>
            <person name="Liu N."/>
            <person name="Peng M."/>
            <person name="Yang Y."/>
        </authorList>
    </citation>
    <scope>NUCLEOTIDE SEQUENCE</scope>
    <source>
        <tissue evidence="8">Spear leaf of Hainan Tall coconut</tissue>
    </source>
</reference>